<comment type="subcellular location">
    <subcellularLocation>
        <location evidence="1">Secreted</location>
    </subcellularLocation>
</comment>
<keyword evidence="5 8" id="KW-0646">Protease inhibitor</keyword>
<reference evidence="13" key="1">
    <citation type="submission" date="2023-07" db="EMBL/GenBank/DDBJ databases">
        <title>30 novel species of actinomycetes from the DSMZ collection.</title>
        <authorList>
            <person name="Nouioui I."/>
        </authorList>
    </citation>
    <scope>NUCLEOTIDE SEQUENCE [LARGE SCALE GENOMIC DNA]</scope>
    <source>
        <strain evidence="13">DSM 41982</strain>
    </source>
</reference>
<evidence type="ECO:0000256" key="2">
    <source>
        <dbReference type="ARBA" id="ARBA00010472"/>
    </source>
</evidence>
<dbReference type="Pfam" id="PF00720">
    <property type="entry name" value="SSI"/>
    <property type="match status" value="1"/>
</dbReference>
<gene>
    <name evidence="12" type="ORF">RM574_05720</name>
</gene>
<dbReference type="EMBL" id="JAVRER010000006">
    <property type="protein sequence ID" value="MDT0414984.1"/>
    <property type="molecule type" value="Genomic_DNA"/>
</dbReference>
<evidence type="ECO:0000256" key="10">
    <source>
        <dbReference type="SAM" id="SignalP"/>
    </source>
</evidence>
<evidence type="ECO:0000256" key="3">
    <source>
        <dbReference type="ARBA" id="ARBA00011738"/>
    </source>
</evidence>
<keyword evidence="10" id="KW-0732">Signal</keyword>
<evidence type="ECO:0000256" key="5">
    <source>
        <dbReference type="ARBA" id="ARBA00022690"/>
    </source>
</evidence>
<proteinExistence type="inferred from homology"/>
<dbReference type="Proteomes" id="UP001183607">
    <property type="component" value="Unassembled WGS sequence"/>
</dbReference>
<protein>
    <submittedName>
        <fullName evidence="12">SSI family serine proteinase inhibitor</fullName>
    </submittedName>
</protein>
<keyword evidence="7" id="KW-1015">Disulfide bond</keyword>
<sequence>MRLVTTLAVALLAGTALLPTAQAAPPPPPADRPPLQRPAPGSAQSAERDTPRDTPAPGDAGGRLTAHGPARGLFLTVAADDATWIKGVTLDCAARPASGTHPHAAAACAALATAGGRLDQLRGAPRNCVKRYQPVTVGVTGSYLGRATTWHRTYANSCVLGEETGDVFRF</sequence>
<dbReference type="InterPro" id="IPR036819">
    <property type="entry name" value="Subtilisin_inhibitor-like_sf"/>
</dbReference>
<keyword evidence="4" id="KW-0964">Secreted</keyword>
<dbReference type="GO" id="GO:0004867">
    <property type="term" value="F:serine-type endopeptidase inhibitor activity"/>
    <property type="evidence" value="ECO:0007669"/>
    <property type="project" value="UniProtKB-KW"/>
</dbReference>
<comment type="similarity">
    <text evidence="2 8">Belongs to the protease inhibitor I16 (SSI) family.</text>
</comment>
<keyword evidence="6 8" id="KW-0722">Serine protease inhibitor</keyword>
<evidence type="ECO:0000259" key="11">
    <source>
        <dbReference type="Pfam" id="PF00720"/>
    </source>
</evidence>
<dbReference type="AlphaFoldDB" id="A0ABD5E1N7"/>
<dbReference type="InterPro" id="IPR023549">
    <property type="entry name" value="Subtilisin_inhibitor"/>
</dbReference>
<feature type="region of interest" description="Disordered" evidence="9">
    <location>
        <begin position="20"/>
        <end position="65"/>
    </location>
</feature>
<dbReference type="InterPro" id="IPR000691">
    <property type="entry name" value="Prot_inh_I16_SSI"/>
</dbReference>
<evidence type="ECO:0000256" key="4">
    <source>
        <dbReference type="ARBA" id="ARBA00022525"/>
    </source>
</evidence>
<evidence type="ECO:0000313" key="12">
    <source>
        <dbReference type="EMBL" id="MDT0414984.1"/>
    </source>
</evidence>
<dbReference type="GO" id="GO:0005576">
    <property type="term" value="C:extracellular region"/>
    <property type="evidence" value="ECO:0007669"/>
    <property type="project" value="UniProtKB-SubCell"/>
</dbReference>
<evidence type="ECO:0000256" key="7">
    <source>
        <dbReference type="ARBA" id="ARBA00023157"/>
    </source>
</evidence>
<organism evidence="12 13">
    <name type="scientific">Streptomyces evansiae</name>
    <dbReference type="NCBI Taxonomy" id="3075535"/>
    <lineage>
        <taxon>Bacteria</taxon>
        <taxon>Bacillati</taxon>
        <taxon>Actinomycetota</taxon>
        <taxon>Actinomycetes</taxon>
        <taxon>Kitasatosporales</taxon>
        <taxon>Streptomycetaceae</taxon>
        <taxon>Streptomyces</taxon>
    </lineage>
</organism>
<evidence type="ECO:0000256" key="9">
    <source>
        <dbReference type="SAM" id="MobiDB-lite"/>
    </source>
</evidence>
<dbReference type="PRINTS" id="PR00294">
    <property type="entry name" value="SSBTLNINHBTR"/>
</dbReference>
<comment type="subunit">
    <text evidence="3">Homodimer.</text>
</comment>
<evidence type="ECO:0000256" key="8">
    <source>
        <dbReference type="RuleBase" id="RU003471"/>
    </source>
</evidence>
<feature type="signal peptide" evidence="10">
    <location>
        <begin position="1"/>
        <end position="23"/>
    </location>
</feature>
<dbReference type="Gene3D" id="3.30.350.10">
    <property type="entry name" value="Subtilisin inhibitor-like"/>
    <property type="match status" value="1"/>
</dbReference>
<evidence type="ECO:0000256" key="1">
    <source>
        <dbReference type="ARBA" id="ARBA00004613"/>
    </source>
</evidence>
<feature type="domain" description="Subtilisin inhibitor" evidence="11">
    <location>
        <begin position="75"/>
        <end position="156"/>
    </location>
</feature>
<feature type="compositionally biased region" description="Pro residues" evidence="9">
    <location>
        <begin position="24"/>
        <end position="37"/>
    </location>
</feature>
<name>A0ABD5E1N7_9ACTN</name>
<evidence type="ECO:0000256" key="6">
    <source>
        <dbReference type="ARBA" id="ARBA00022900"/>
    </source>
</evidence>
<accession>A0ABD5E1N7</accession>
<feature type="chain" id="PRO_5044779309" evidence="10">
    <location>
        <begin position="24"/>
        <end position="170"/>
    </location>
</feature>
<dbReference type="RefSeq" id="WP_311676718.1">
    <property type="nucleotide sequence ID" value="NZ_JAVRER010000006.1"/>
</dbReference>
<comment type="caution">
    <text evidence="12">The sequence shown here is derived from an EMBL/GenBank/DDBJ whole genome shotgun (WGS) entry which is preliminary data.</text>
</comment>
<dbReference type="SUPFAM" id="SSF55399">
    <property type="entry name" value="Subtilisin inhibitor"/>
    <property type="match status" value="1"/>
</dbReference>
<evidence type="ECO:0000313" key="13">
    <source>
        <dbReference type="Proteomes" id="UP001183607"/>
    </source>
</evidence>